<keyword evidence="2" id="KW-1185">Reference proteome</keyword>
<proteinExistence type="predicted"/>
<organism evidence="1 2">
    <name type="scientific">Bacillus bruguierae</name>
    <dbReference type="NCBI Taxonomy" id="3127667"/>
    <lineage>
        <taxon>Bacteria</taxon>
        <taxon>Bacillati</taxon>
        <taxon>Bacillota</taxon>
        <taxon>Bacilli</taxon>
        <taxon>Bacillales</taxon>
        <taxon>Bacillaceae</taxon>
        <taxon>Bacillus</taxon>
    </lineage>
</organism>
<dbReference type="Gene3D" id="3.40.50.300">
    <property type="entry name" value="P-loop containing nucleotide triphosphate hydrolases"/>
    <property type="match status" value="1"/>
</dbReference>
<dbReference type="EMBL" id="JBAWSX010000006">
    <property type="protein sequence ID" value="MEI4802006.1"/>
    <property type="molecule type" value="Genomic_DNA"/>
</dbReference>
<protein>
    <submittedName>
        <fullName evidence="1">Uncharacterized protein</fullName>
    </submittedName>
</protein>
<name>A0ABU8FH41_9BACI</name>
<evidence type="ECO:0000313" key="2">
    <source>
        <dbReference type="Proteomes" id="UP001372526"/>
    </source>
</evidence>
<evidence type="ECO:0000313" key="1">
    <source>
        <dbReference type="EMBL" id="MEI4802006.1"/>
    </source>
</evidence>
<comment type="caution">
    <text evidence="1">The sequence shown here is derived from an EMBL/GenBank/DDBJ whole genome shotgun (WGS) entry which is preliminary data.</text>
</comment>
<gene>
    <name evidence="1" type="ORF">WAZ07_11840</name>
</gene>
<reference evidence="1 2" key="1">
    <citation type="submission" date="2024-01" db="EMBL/GenBank/DDBJ databases">
        <title>Seven novel Bacillus-like species.</title>
        <authorList>
            <person name="Liu G."/>
        </authorList>
    </citation>
    <scope>NUCLEOTIDE SEQUENCE [LARGE SCALE GENOMIC DNA]</scope>
    <source>
        <strain evidence="1 2">FJAT-51639</strain>
    </source>
</reference>
<accession>A0ABU8FH41</accession>
<dbReference type="Proteomes" id="UP001372526">
    <property type="component" value="Unassembled WGS sequence"/>
</dbReference>
<sequence length="106" mass="12183">MLVNGVRQPNEYKRLKDEGFIIIRVNTSDNLHIIRAREAGDSFIEADLEHETESHIDGFSVDYEVSNDGELLHTYDQFDKIMRELGVQPVSSREIMADAFDDLKVI</sequence>
<dbReference type="InterPro" id="IPR027417">
    <property type="entry name" value="P-loop_NTPase"/>
</dbReference>